<evidence type="ECO:0000256" key="1">
    <source>
        <dbReference type="PROSITE-ProRule" id="PRU00047"/>
    </source>
</evidence>
<comment type="caution">
    <text evidence="5">The sequence shown here is derived from an EMBL/GenBank/DDBJ whole genome shotgun (WGS) entry which is preliminary data.</text>
</comment>
<feature type="compositionally biased region" description="Low complexity" evidence="2">
    <location>
        <begin position="1475"/>
        <end position="1487"/>
    </location>
</feature>
<feature type="compositionally biased region" description="Basic and acidic residues" evidence="2">
    <location>
        <begin position="1625"/>
        <end position="1634"/>
    </location>
</feature>
<feature type="region of interest" description="Disordered" evidence="2">
    <location>
        <begin position="1409"/>
        <end position="1508"/>
    </location>
</feature>
<organism evidence="5 6">
    <name type="scientific">Durusdinium trenchii</name>
    <dbReference type="NCBI Taxonomy" id="1381693"/>
    <lineage>
        <taxon>Eukaryota</taxon>
        <taxon>Sar</taxon>
        <taxon>Alveolata</taxon>
        <taxon>Dinophyceae</taxon>
        <taxon>Suessiales</taxon>
        <taxon>Symbiodiniaceae</taxon>
        <taxon>Durusdinium</taxon>
    </lineage>
</organism>
<feature type="domain" description="Integrase catalytic" evidence="4">
    <location>
        <begin position="1129"/>
        <end position="1290"/>
    </location>
</feature>
<protein>
    <submittedName>
        <fullName evidence="5">Retrovirus-related Pol polyprotein from transposon RE1 (Retro element 1) (AtRE1)</fullName>
    </submittedName>
</protein>
<evidence type="ECO:0000259" key="3">
    <source>
        <dbReference type="PROSITE" id="PS50158"/>
    </source>
</evidence>
<feature type="region of interest" description="Disordered" evidence="2">
    <location>
        <begin position="188"/>
        <end position="221"/>
    </location>
</feature>
<dbReference type="Proteomes" id="UP001642464">
    <property type="component" value="Unassembled WGS sequence"/>
</dbReference>
<dbReference type="InterPro" id="IPR001878">
    <property type="entry name" value="Znf_CCHC"/>
</dbReference>
<dbReference type="EMBL" id="CAXAMM010040995">
    <property type="protein sequence ID" value="CAK9096660.1"/>
    <property type="molecule type" value="Genomic_DNA"/>
</dbReference>
<dbReference type="SMART" id="SM00343">
    <property type="entry name" value="ZnF_C2HC"/>
    <property type="match status" value="1"/>
</dbReference>
<feature type="compositionally biased region" description="Polar residues" evidence="2">
    <location>
        <begin position="574"/>
        <end position="583"/>
    </location>
</feature>
<dbReference type="Pfam" id="PF07727">
    <property type="entry name" value="RVT_2"/>
    <property type="match status" value="1"/>
</dbReference>
<feature type="compositionally biased region" description="Basic and acidic residues" evidence="2">
    <location>
        <begin position="1424"/>
        <end position="1436"/>
    </location>
</feature>
<feature type="region of interest" description="Disordered" evidence="2">
    <location>
        <begin position="994"/>
        <end position="1066"/>
    </location>
</feature>
<dbReference type="Gene3D" id="4.10.60.10">
    <property type="entry name" value="Zinc finger, CCHC-type"/>
    <property type="match status" value="1"/>
</dbReference>
<dbReference type="Gene3D" id="3.30.420.10">
    <property type="entry name" value="Ribonuclease H-like superfamily/Ribonuclease H"/>
    <property type="match status" value="1"/>
</dbReference>
<evidence type="ECO:0000313" key="5">
    <source>
        <dbReference type="EMBL" id="CAK9096660.1"/>
    </source>
</evidence>
<keyword evidence="1" id="KW-0863">Zinc-finger</keyword>
<feature type="region of interest" description="Disordered" evidence="2">
    <location>
        <begin position="566"/>
        <end position="590"/>
    </location>
</feature>
<dbReference type="InterPro" id="IPR013103">
    <property type="entry name" value="RVT_2"/>
</dbReference>
<gene>
    <name evidence="5" type="ORF">SCF082_LOCUS45370</name>
</gene>
<dbReference type="SUPFAM" id="SSF53098">
    <property type="entry name" value="Ribonuclease H-like"/>
    <property type="match status" value="1"/>
</dbReference>
<feature type="region of interest" description="Disordered" evidence="2">
    <location>
        <begin position="1625"/>
        <end position="1644"/>
    </location>
</feature>
<reference evidence="5 6" key="1">
    <citation type="submission" date="2024-02" db="EMBL/GenBank/DDBJ databases">
        <authorList>
            <person name="Chen Y."/>
            <person name="Shah S."/>
            <person name="Dougan E. K."/>
            <person name="Thang M."/>
            <person name="Chan C."/>
        </authorList>
    </citation>
    <scope>NUCLEOTIDE SEQUENCE [LARGE SCALE GENOMIC DNA]</scope>
</reference>
<feature type="domain" description="CCHC-type" evidence="3">
    <location>
        <begin position="238"/>
        <end position="252"/>
    </location>
</feature>
<proteinExistence type="predicted"/>
<dbReference type="InterPro" id="IPR036397">
    <property type="entry name" value="RNaseH_sf"/>
</dbReference>
<keyword evidence="6" id="KW-1185">Reference proteome</keyword>
<evidence type="ECO:0000256" key="2">
    <source>
        <dbReference type="SAM" id="MobiDB-lite"/>
    </source>
</evidence>
<keyword evidence="1" id="KW-0862">Zinc</keyword>
<dbReference type="PROSITE" id="PS50994">
    <property type="entry name" value="INTEGRASE"/>
    <property type="match status" value="1"/>
</dbReference>
<sequence>MSERDGFGDPESLIGVSRSMAALAAASSNWRERDALPGFDGGDPSIFKRWPKDWQLWQFETETPKEKHGVKLIRQLSGMTRAAADEVPLKDLMSENGAIDYVLRIDSAFKELADEGVILNDQVKGYVIFRQVFFDEYEAPEDPDYTFLEEDEGTDYVWVGEGDLDQIFEEDDILEALATYQEGRRALQAQKTQRHQWSRDGGKGGGGKKGKGQFGPFRSRNEAGSRRVHIDMLKLRTKCARCGQVGHWAKECTGKPDGYKNKTASESSSGASNARSGFFSVSHQSDAQTFWQPRLADVEKSSFCGKLIFPLPPKLCWARTVFRVTTITPKAIMEQHKRSRMEVDEAAEIRPQVLLRWRKIIKGVLQLLMQLGRIVLNPVGADPPPQASPGGGYAVGSLPSPLPEWTLAQGPPQQVGPIQLPVMPTVSQSLHRPTAKQEDYARQVQACGMFVGQRKCMKPPTKAMEQCEHPTYALSGGGHAYNQLNAVDYRVNDMESINASKEDAGKLQCGKLECDPGVSGKSGVKVIQELDSPGSARMTQGSLPSGTPPDVQEKIELEMWKKKLHEQEKELSEKQASIEQLRQSSEEMAVKTQMEGQALLMQQHQAHAAETQQLRDQLIWLSCVAGPERLEQARTDPNFHQEMVNQAMEYKKMFEEQEEGEKTEPWNAPWCVPIGSASMLNNACVAQLEDWDYEAWEKRISPGYWIVRGNESKFHPGILPGTLPPEGELRAQVLREMPQEDDLIEEAMMTLKKGIRKRLLRAMNKSQAGAPKIAEVYSEPRITAAQGASDPLTFDLKNGHDFRREGDRRRCFKRLKEEDPDVLVFCPPCGPFSQLQAWNYHHMDTKRAMLILEEGVEHLEFAMRLFAWQVLRGRVAVFEHPWGSRSWNEEAVRYCLSLPGVEVVRRDLCQFGLRVRPEEELSKKSTGFMTNGPGMKKILSQQCQGGHPHQHLVGGRAKGAERYPEELCQAIIQGARDDLKMINQSRKEAMYPQFDEEAPMEYTPSEPPERDLEDDLDQEIEKVERQEEGIRARRLQGAEEVDDEQEETPAGAKKKNGMPEASNLSRSEKDLVKKLHVNLGHPSRESFTRLMKLARAREDVVSFIQKEFRCDLCDRHQPPKAARPSAMPKFYEPNKVLGVDVVHMPGLNPRESRPVLNIIDWGTCFQVLEPLRDLSSMSVWQGFQRGWMRIFGAPEMVVADQGREFIGEFSTRCNENGIITRVIGARAPWQNGCTERHGGIAKAVLVKTLEQVSPRDDEEWEECVHATQAAKNRLFNRSGFSPAQRHLGSNVRIPGSLASDDRMEASLISGAAGEEVRRTLSIKQAAMEAFIKQTANEEVQRAVHARNRVSKTFLPGDIVYVFRKPLPRRGGGAVTTRPCWVGPGTMILAEGRNAWISMRGELWKTAMEQVRSATPEEEDALGLLREDDSTAREHTKTSQHGNCLLEEEMEPPQRRARVAEDEGGTSSRAEPDPGESQQRSSSQSSSSAEEEPESEEEKLTPGQVEDATRSVIQNEQLDGTLPSARAQEAYQPIRQRLENIRWRPYDAELYVKNTEEPNEEDEENHANDYWILDAQSKKLIRRHMNYRTQAFKPYEKECPLKLKNLTSHRKTIKIFEEGTQVQKGNWREMKKDEESPGPPRSWTGYTEFLLKPGVNLEEIESKVLMVKKGSDEVDEKSITEEEWPKWRVADGDEWTKVLNTGAVKLLSPEESLEVEDQLRKAKKSSRILPSRIVRRWKPADQPGEAPTRKSRWCIRGDKDPDLLNLSRYAPTVTTAVISVALQVAANKGFKTYVGDLRNAFMQSDSLVREEGRLFCRQPRGGLPNMVPGQLIEILAGAYGLGDAPAHWRKSLKKVLLQIGYIQSEMDPCSFKYVGEDGGLHGIIIVEVDDLLCFGDEKHDQKLEELRSRFSFGKFVDLASQPEGASFNGRRIRARPNGGYIIDMLKYVNERLEEVPLEKGRKKEEMANEEEVALTRAAVGSLTWAAKEGRPDGAAGASLVAGCLNQLKIQDIQDLNKIIKEMKKHADLSIQIQPIKEERMCFGVITDASWANASGGSSQGGFVVICYDEDLIIKGCAPGNLLFWRSGKMHRVVNSTLAAEAQSLARGLQELAWATTVYNEMTTAGFELKEWDRAVRERRLHALSHDEMCDTLKRGLCLVDAKSLFDHLVKSTVGTADDRRTAIEMQIIRQLMCETGTTIKWISHQQMIVDCLTKRFGNPDPLYKFLSSGFLDFRNCGQLKLVGICEWLHSE</sequence>
<dbReference type="InterPro" id="IPR012337">
    <property type="entry name" value="RNaseH-like_sf"/>
</dbReference>
<name>A0ABP0R7S8_9DINO</name>
<feature type="compositionally biased region" description="Low complexity" evidence="2">
    <location>
        <begin position="264"/>
        <end position="275"/>
    </location>
</feature>
<dbReference type="InterPro" id="IPR036875">
    <property type="entry name" value="Znf_CCHC_sf"/>
</dbReference>
<dbReference type="SUPFAM" id="SSF57756">
    <property type="entry name" value="Retrovirus zinc finger-like domains"/>
    <property type="match status" value="1"/>
</dbReference>
<evidence type="ECO:0000259" key="4">
    <source>
        <dbReference type="PROSITE" id="PS50994"/>
    </source>
</evidence>
<dbReference type="Pfam" id="PF00098">
    <property type="entry name" value="zf-CCHC"/>
    <property type="match status" value="1"/>
</dbReference>
<keyword evidence="1" id="KW-0479">Metal-binding</keyword>
<dbReference type="InterPro" id="IPR001584">
    <property type="entry name" value="Integrase_cat-core"/>
</dbReference>
<dbReference type="PROSITE" id="PS50158">
    <property type="entry name" value="ZF_CCHC"/>
    <property type="match status" value="1"/>
</dbReference>
<accession>A0ABP0R7S8</accession>
<feature type="compositionally biased region" description="Basic and acidic residues" evidence="2">
    <location>
        <begin position="1019"/>
        <end position="1031"/>
    </location>
</feature>
<feature type="compositionally biased region" description="Basic and acidic residues" evidence="2">
    <location>
        <begin position="1451"/>
        <end position="1460"/>
    </location>
</feature>
<feature type="region of interest" description="Disordered" evidence="2">
    <location>
        <begin position="253"/>
        <end position="275"/>
    </location>
</feature>
<evidence type="ECO:0000313" key="6">
    <source>
        <dbReference type="Proteomes" id="UP001642464"/>
    </source>
</evidence>